<name>A0A449AH42_9BACT</name>
<protein>
    <submittedName>
        <fullName evidence="1">Uncharacterized protein</fullName>
    </submittedName>
</protein>
<gene>
    <name evidence="1" type="ORF">NCTC10142_00061</name>
</gene>
<dbReference type="AlphaFoldDB" id="A0A449AH42"/>
<proteinExistence type="predicted"/>
<evidence type="ECO:0000313" key="2">
    <source>
        <dbReference type="Proteomes" id="UP000289506"/>
    </source>
</evidence>
<accession>A0A449AH42</accession>
<keyword evidence="1" id="KW-0614">Plasmid</keyword>
<geneLocation type="plasmid" evidence="1 2">
    <name>9</name>
</geneLocation>
<organism evidence="1 2">
    <name type="scientific">Mycoplasmopsis cynos</name>
    <dbReference type="NCBI Taxonomy" id="171284"/>
    <lineage>
        <taxon>Bacteria</taxon>
        <taxon>Bacillati</taxon>
        <taxon>Mycoplasmatota</taxon>
        <taxon>Mycoplasmoidales</taxon>
        <taxon>Metamycoplasmataceae</taxon>
        <taxon>Mycoplasmopsis</taxon>
    </lineage>
</organism>
<evidence type="ECO:0000313" key="1">
    <source>
        <dbReference type="EMBL" id="VEU64321.1"/>
    </source>
</evidence>
<sequence>MFSEQIASSYCWKGGLNDEHKAALPMTAYFKDIANEYYVDNPRIVLESLLYSTNEQDNNDIKFGVYNQFLNKNIFFLNGKTVQFALTPDQFEEPELSQRPVDFNNKTLNLNYPFYLFLTEQDTSSILGLSSTIRGHSKEVIKDDILVWSGIKDEEKYQTVNWEQELQKYLASEYPHSEFEFSILGRQNIFTRRLNVPLVIENNYYYNELHQKQKLYFEKDKFYLTSYDAILGSPSPAIRHEYLKIRVVKKDYDNLFTFENQNLFMINNPNDLNKKINNHINRIEFFTNPDKVIIKGAFLQDYKIILKGNAFENGKEFNIKSDNKLTNKLIFWK</sequence>
<dbReference type="EMBL" id="LR214982">
    <property type="protein sequence ID" value="VEU64321.1"/>
    <property type="molecule type" value="Genomic_DNA"/>
</dbReference>
<dbReference type="Proteomes" id="UP000289506">
    <property type="component" value="Plasmid 9"/>
</dbReference>
<reference evidence="1 2" key="1">
    <citation type="submission" date="2019-01" db="EMBL/GenBank/DDBJ databases">
        <authorList>
            <consortium name="Pathogen Informatics"/>
        </authorList>
    </citation>
    <scope>NUCLEOTIDE SEQUENCE [LARGE SCALE GENOMIC DNA]</scope>
    <source>
        <strain evidence="1 2">NCTC10142</strain>
        <plasmid evidence="2">9</plasmid>
    </source>
</reference>
<dbReference type="RefSeq" id="WP_129720348.1">
    <property type="nucleotide sequence ID" value="NZ_LR214982.1"/>
</dbReference>